<dbReference type="Proteomes" id="UP001431572">
    <property type="component" value="Chromosome 1"/>
</dbReference>
<keyword evidence="2" id="KW-0233">DNA recombination</keyword>
<feature type="domain" description="Tyr recombinase" evidence="4">
    <location>
        <begin position="311"/>
        <end position="499"/>
    </location>
</feature>
<sequence>MTNNLETAGVSTQQQHLAEQPQGWWAQDRWKMATCPLFAGKPEFLADNRIIEFSCKSPFLNIELKYGCWYKLERGDWNIQTWSGPALVASLSDWLNSTAPKATSLMIYNLDKWLFSLRTYLVSMGRAYSHQSAYLDSSQKTRFSHSNSQLVSAFRQIYLVIQEAYDDRPEYEREIWDLRRLGVTLNPAISNYKLNFTKISQPWLVQAAKHFMRYSLASCTAGTCKSRLIALTIFSSFLKEQYPLLESVDLNRSVIEAYLSYLNKSGMMASTWFHHLVHLRIFLELCSREDWAKVPGKRLIYNEDFPHLPKLQPRFIPADVMEQLNCHLNTFPEPLRQMVFMLRECGMRLSEMLTLSLDCLLQDASGDWFLCYYQHKMKKEHTIPFSQEVAAVIQQQQATVKSKWGNTIAILFPGPKGQPFKQRGFFNALNRACCARDIRDSSGRLYRFHAHQFRHTLATQMINNGVPQHIVQRFLGHESPEMTMRYAHIHDQTLKEAYIRFRSQVIDITGQVVTATQVNSGEMQWFKKNILAQTLPNGDCALPVVAGPCPHANACLTCTHFRTDASFLERHKVQRRETECLLLIARNNNWQRQVEMNERVKENLERIIEALEKEEKKDA</sequence>
<dbReference type="Gene3D" id="1.10.150.130">
    <property type="match status" value="1"/>
</dbReference>
<dbReference type="CDD" id="cd01187">
    <property type="entry name" value="INT_tnpB_C_Tn554"/>
    <property type="match status" value="1"/>
</dbReference>
<dbReference type="Proteomes" id="UP001431572">
    <property type="component" value="Chromosome 2"/>
</dbReference>
<dbReference type="EMBL" id="CP128400">
    <property type="protein sequence ID" value="WJW69599.1"/>
    <property type="molecule type" value="Genomic_DNA"/>
</dbReference>
<dbReference type="Gene3D" id="1.10.443.10">
    <property type="entry name" value="Intergrase catalytic core"/>
    <property type="match status" value="1"/>
</dbReference>
<evidence type="ECO:0000256" key="3">
    <source>
        <dbReference type="SAM" id="Coils"/>
    </source>
</evidence>
<evidence type="ECO:0000313" key="7">
    <source>
        <dbReference type="Proteomes" id="UP001431572"/>
    </source>
</evidence>
<keyword evidence="3" id="KW-0175">Coiled coil</keyword>
<dbReference type="PANTHER" id="PTHR30349">
    <property type="entry name" value="PHAGE INTEGRASE-RELATED"/>
    <property type="match status" value="1"/>
</dbReference>
<evidence type="ECO:0000313" key="5">
    <source>
        <dbReference type="EMBL" id="WJW66128.1"/>
    </source>
</evidence>
<keyword evidence="7" id="KW-1185">Reference proteome</keyword>
<dbReference type="InterPro" id="IPR011010">
    <property type="entry name" value="DNA_brk_join_enz"/>
</dbReference>
<evidence type="ECO:0000256" key="1">
    <source>
        <dbReference type="ARBA" id="ARBA00023125"/>
    </source>
</evidence>
<feature type="coiled-coil region" evidence="3">
    <location>
        <begin position="587"/>
        <end position="617"/>
    </location>
</feature>
<keyword evidence="1" id="KW-0238">DNA-binding</keyword>
<evidence type="ECO:0000256" key="2">
    <source>
        <dbReference type="ARBA" id="ARBA00023172"/>
    </source>
</evidence>
<organism evidence="5 7">
    <name type="scientific">Candidatus Chlorohelix allophototropha</name>
    <dbReference type="NCBI Taxonomy" id="3003348"/>
    <lineage>
        <taxon>Bacteria</taxon>
        <taxon>Bacillati</taxon>
        <taxon>Chloroflexota</taxon>
        <taxon>Chloroflexia</taxon>
        <taxon>Candidatus Chloroheliales</taxon>
        <taxon>Candidatus Chloroheliaceae</taxon>
        <taxon>Candidatus Chlorohelix</taxon>
    </lineage>
</organism>
<dbReference type="EMBL" id="CP128399">
    <property type="protein sequence ID" value="WJW66128.1"/>
    <property type="molecule type" value="Genomic_DNA"/>
</dbReference>
<proteinExistence type="predicted"/>
<dbReference type="PROSITE" id="PS51898">
    <property type="entry name" value="TYR_RECOMBINASE"/>
    <property type="match status" value="1"/>
</dbReference>
<dbReference type="InterPro" id="IPR002104">
    <property type="entry name" value="Integrase_catalytic"/>
</dbReference>
<dbReference type="RefSeq" id="WP_341468009.1">
    <property type="nucleotide sequence ID" value="NZ_CP128399.1"/>
</dbReference>
<name>A0ABY9AZ37_9CHLR</name>
<accession>A0ABY9AZ37</accession>
<dbReference type="Pfam" id="PF00589">
    <property type="entry name" value="Phage_integrase"/>
    <property type="match status" value="1"/>
</dbReference>
<evidence type="ECO:0000313" key="6">
    <source>
        <dbReference type="EMBL" id="WJW69599.1"/>
    </source>
</evidence>
<reference evidence="5" key="1">
    <citation type="journal article" date="2024" name="Nature">
        <title>Anoxygenic phototroph of the Chloroflexota uses a type I reaction centre.</title>
        <authorList>
            <person name="Tsuji J.M."/>
            <person name="Shaw N.A."/>
            <person name="Nagashima S."/>
            <person name="Venkiteswaran J.J."/>
            <person name="Schiff S.L."/>
            <person name="Watanabe T."/>
            <person name="Fukui M."/>
            <person name="Hanada S."/>
            <person name="Tank M."/>
            <person name="Neufeld J.D."/>
        </authorList>
    </citation>
    <scope>NUCLEOTIDE SEQUENCE</scope>
    <source>
        <strain evidence="5">L227-S17</strain>
    </source>
</reference>
<dbReference type="InterPro" id="IPR010998">
    <property type="entry name" value="Integrase_recombinase_N"/>
</dbReference>
<gene>
    <name evidence="5" type="ORF">OZ401_001917</name>
    <name evidence="6" type="ORF">OZ401_003226</name>
</gene>
<dbReference type="InterPro" id="IPR013762">
    <property type="entry name" value="Integrase-like_cat_sf"/>
</dbReference>
<dbReference type="SUPFAM" id="SSF56349">
    <property type="entry name" value="DNA breaking-rejoining enzymes"/>
    <property type="match status" value="1"/>
</dbReference>
<evidence type="ECO:0000259" key="4">
    <source>
        <dbReference type="PROSITE" id="PS51898"/>
    </source>
</evidence>
<protein>
    <submittedName>
        <fullName evidence="5">Site-specific integrase</fullName>
    </submittedName>
</protein>
<dbReference type="InterPro" id="IPR050090">
    <property type="entry name" value="Tyrosine_recombinase_XerCD"/>
</dbReference>